<dbReference type="InterPro" id="IPR036938">
    <property type="entry name" value="PAP2/HPO_sf"/>
</dbReference>
<dbReference type="Pfam" id="PF01569">
    <property type="entry name" value="PAP2"/>
    <property type="match status" value="1"/>
</dbReference>
<proteinExistence type="predicted"/>
<keyword evidence="4" id="KW-1185">Reference proteome</keyword>
<dbReference type="EMBL" id="CP031376">
    <property type="protein sequence ID" value="AXK50851.1"/>
    <property type="molecule type" value="Genomic_DNA"/>
</dbReference>
<reference evidence="3 4" key="1">
    <citation type="submission" date="2018-07" db="EMBL/GenBank/DDBJ databases">
        <title>Complete genome sequence of Spiroplasma alleghenense PLHS-1 (ATCC 51752).</title>
        <authorList>
            <person name="Chou L."/>
            <person name="Lee T.-Y."/>
            <person name="Tsai Y.-M."/>
            <person name="Kuo C.-H."/>
        </authorList>
    </citation>
    <scope>NUCLEOTIDE SEQUENCE [LARGE SCALE GENOMIC DNA]</scope>
    <source>
        <strain evidence="3 4">PLHS-1</strain>
    </source>
</reference>
<keyword evidence="1" id="KW-0472">Membrane</keyword>
<dbReference type="Gene3D" id="1.20.144.10">
    <property type="entry name" value="Phosphatidic acid phosphatase type 2/haloperoxidase"/>
    <property type="match status" value="1"/>
</dbReference>
<evidence type="ECO:0000256" key="1">
    <source>
        <dbReference type="SAM" id="Phobius"/>
    </source>
</evidence>
<feature type="transmembrane region" description="Helical" evidence="1">
    <location>
        <begin position="243"/>
        <end position="261"/>
    </location>
</feature>
<name>A0A345Z2M2_9MOLU</name>
<keyword evidence="1" id="KW-1133">Transmembrane helix</keyword>
<dbReference type="CDD" id="cd01610">
    <property type="entry name" value="PAP2_like"/>
    <property type="match status" value="1"/>
</dbReference>
<organism evidence="3 4">
    <name type="scientific">Spiroplasma alleghenense</name>
    <dbReference type="NCBI Taxonomy" id="216931"/>
    <lineage>
        <taxon>Bacteria</taxon>
        <taxon>Bacillati</taxon>
        <taxon>Mycoplasmatota</taxon>
        <taxon>Mollicutes</taxon>
        <taxon>Entomoplasmatales</taxon>
        <taxon>Spiroplasmataceae</taxon>
        <taxon>Spiroplasma</taxon>
    </lineage>
</organism>
<feature type="domain" description="Phosphatidic acid phosphatase type 2/haloperoxidase" evidence="2">
    <location>
        <begin position="158"/>
        <end position="286"/>
    </location>
</feature>
<evidence type="ECO:0000313" key="3">
    <source>
        <dbReference type="EMBL" id="AXK50851.1"/>
    </source>
</evidence>
<feature type="transmembrane region" description="Helical" evidence="1">
    <location>
        <begin position="213"/>
        <end position="231"/>
    </location>
</feature>
<evidence type="ECO:0000313" key="4">
    <source>
        <dbReference type="Proteomes" id="UP000254792"/>
    </source>
</evidence>
<accession>A0A345Z2M2</accession>
<feature type="transmembrane region" description="Helical" evidence="1">
    <location>
        <begin position="89"/>
        <end position="112"/>
    </location>
</feature>
<protein>
    <recommendedName>
        <fullName evidence="2">Phosphatidic acid phosphatase type 2/haloperoxidase domain-containing protein</fullName>
    </recommendedName>
</protein>
<gene>
    <name evidence="3" type="ORF">SALLE_v1c01750</name>
</gene>
<dbReference type="OrthoDB" id="401048at2"/>
<sequence length="315" mass="36292">MNKPPKLLVIIISAFAAVNFIGIFIMATLADLEISINITVLVEHFAFIKAFAKQMSYFGDIGLFLVVLIFGSLFINWSVHRFSKKENWFTLKIIFQILLFLFFLTALTYNLWLFNDVDPDDYVYYFLAIGLNILFALFIQILVMVKIKDESGSDELIVPIINGVIYLVALWVIITVLKYSFGRPRFRDLKPDYSDYKPWYGNILSSENRGTSFPSGHVGIVCSYLGLVWLLKPLKMDKKLIKIMLSILFSIIVVSMCFARIAVKAHFLTDVMASTVIPIPTIWLINKMSPKLGELVTKKKQEEIEDEVYRDRPWR</sequence>
<feature type="transmembrane region" description="Helical" evidence="1">
    <location>
        <begin position="157"/>
        <end position="181"/>
    </location>
</feature>
<dbReference type="KEGG" id="salx:SALLE_v1c01750"/>
<keyword evidence="1" id="KW-0812">Transmembrane</keyword>
<dbReference type="InterPro" id="IPR000326">
    <property type="entry name" value="PAP2/HPO"/>
</dbReference>
<dbReference type="AlphaFoldDB" id="A0A345Z2M2"/>
<dbReference type="RefSeq" id="WP_115557773.1">
    <property type="nucleotide sequence ID" value="NZ_CP031376.1"/>
</dbReference>
<dbReference type="SMART" id="SM00014">
    <property type="entry name" value="acidPPc"/>
    <property type="match status" value="1"/>
</dbReference>
<feature type="transmembrane region" description="Helical" evidence="1">
    <location>
        <begin position="57"/>
        <end position="77"/>
    </location>
</feature>
<feature type="transmembrane region" description="Helical" evidence="1">
    <location>
        <begin position="7"/>
        <end position="30"/>
    </location>
</feature>
<dbReference type="SUPFAM" id="SSF48317">
    <property type="entry name" value="Acid phosphatase/Vanadium-dependent haloperoxidase"/>
    <property type="match status" value="1"/>
</dbReference>
<dbReference type="Proteomes" id="UP000254792">
    <property type="component" value="Chromosome"/>
</dbReference>
<evidence type="ECO:0000259" key="2">
    <source>
        <dbReference type="SMART" id="SM00014"/>
    </source>
</evidence>
<feature type="transmembrane region" description="Helical" evidence="1">
    <location>
        <begin position="124"/>
        <end position="145"/>
    </location>
</feature>